<organism evidence="2 3">
    <name type="scientific">Halanaerobium polyolivorans</name>
    <dbReference type="NCBI Taxonomy" id="2886943"/>
    <lineage>
        <taxon>Bacteria</taxon>
        <taxon>Bacillati</taxon>
        <taxon>Bacillota</taxon>
        <taxon>Clostridia</taxon>
        <taxon>Halanaerobiales</taxon>
        <taxon>Halanaerobiaceae</taxon>
        <taxon>Halanaerobium</taxon>
    </lineage>
</organism>
<evidence type="ECO:0000313" key="3">
    <source>
        <dbReference type="Proteomes" id="UP001199296"/>
    </source>
</evidence>
<evidence type="ECO:0000259" key="1">
    <source>
        <dbReference type="PROSITE" id="PS51832"/>
    </source>
</evidence>
<dbReference type="PANTHER" id="PTHR43155">
    <property type="entry name" value="CYCLIC DI-GMP PHOSPHODIESTERASE PA4108-RELATED"/>
    <property type="match status" value="1"/>
</dbReference>
<dbReference type="RefSeq" id="WP_229345710.1">
    <property type="nucleotide sequence ID" value="NZ_JAJFAT010000009.1"/>
</dbReference>
<comment type="caution">
    <text evidence="2">The sequence shown here is derived from an EMBL/GenBank/DDBJ whole genome shotgun (WGS) entry which is preliminary data.</text>
</comment>
<dbReference type="Proteomes" id="UP001199296">
    <property type="component" value="Unassembled WGS sequence"/>
</dbReference>
<protein>
    <submittedName>
        <fullName evidence="2">HD-GYP domain-containing protein</fullName>
    </submittedName>
</protein>
<evidence type="ECO:0000313" key="2">
    <source>
        <dbReference type="EMBL" id="MCC3145160.1"/>
    </source>
</evidence>
<dbReference type="PANTHER" id="PTHR43155:SF2">
    <property type="entry name" value="CYCLIC DI-GMP PHOSPHODIESTERASE PA4108"/>
    <property type="match status" value="1"/>
</dbReference>
<dbReference type="InterPro" id="IPR003607">
    <property type="entry name" value="HD/PDEase_dom"/>
</dbReference>
<dbReference type="EMBL" id="JAJFAT010000009">
    <property type="protein sequence ID" value="MCC3145160.1"/>
    <property type="molecule type" value="Genomic_DNA"/>
</dbReference>
<keyword evidence="3" id="KW-1185">Reference proteome</keyword>
<dbReference type="Pfam" id="PF13487">
    <property type="entry name" value="HD_5"/>
    <property type="match status" value="1"/>
</dbReference>
<sequence>MRLVLTEDLTQEMKLAKAIYDNDNILLNKGVKNLHQYKDRLLELGIDYLYVEDKYSADIELKPVIKEKSRRQGKKVIKKTLDKISEGLSQNDIKELKGLVDEISSQIILNDEVLLNLHSLKRTSEYTYEHSLNVGVISIAIAKILGYSRNDICKIGMGGMLHDTGKKLIPEKILKKPARLTDSEYDIMKNHPQLGFEELQKLETISPLSRTMVFSHHERWDGTGYPRGLKGEETHVFARIAAIADVFDALSSSRVYRDKMPVHKALEYIMHHTETLFDYQIVKKILPKISFYPNGSEVILSTGERGIVKAQNRGFPTRPIIRIIQSSTGKEKDAELDLLKHMNIVIEEVIA</sequence>
<proteinExistence type="predicted"/>
<reference evidence="2 3" key="1">
    <citation type="submission" date="2021-10" db="EMBL/GenBank/DDBJ databases">
        <authorList>
            <person name="Grouzdev D.S."/>
            <person name="Pantiukh K.S."/>
            <person name="Krutkina M.S."/>
        </authorList>
    </citation>
    <scope>NUCLEOTIDE SEQUENCE [LARGE SCALE GENOMIC DNA]</scope>
    <source>
        <strain evidence="2 3">Z-7514</strain>
    </source>
</reference>
<dbReference type="CDD" id="cd00077">
    <property type="entry name" value="HDc"/>
    <property type="match status" value="1"/>
</dbReference>
<dbReference type="SMART" id="SM00471">
    <property type="entry name" value="HDc"/>
    <property type="match status" value="1"/>
</dbReference>
<dbReference type="PROSITE" id="PS51832">
    <property type="entry name" value="HD_GYP"/>
    <property type="match status" value="1"/>
</dbReference>
<dbReference type="AlphaFoldDB" id="A0AAW4WWQ4"/>
<accession>A0AAW4WWQ4</accession>
<dbReference type="Gene3D" id="1.10.3210.10">
    <property type="entry name" value="Hypothetical protein af1432"/>
    <property type="match status" value="1"/>
</dbReference>
<feature type="domain" description="HD-GYP" evidence="1">
    <location>
        <begin position="105"/>
        <end position="301"/>
    </location>
</feature>
<name>A0AAW4WWQ4_9FIRM</name>
<gene>
    <name evidence="2" type="ORF">LJ207_07465</name>
</gene>
<dbReference type="SUPFAM" id="SSF109604">
    <property type="entry name" value="HD-domain/PDEase-like"/>
    <property type="match status" value="1"/>
</dbReference>
<dbReference type="InterPro" id="IPR037522">
    <property type="entry name" value="HD_GYP_dom"/>
</dbReference>